<sequence>MNTPTRVHRSIEISTPSTSDMSLQDQTLSARCQSSALIRPTVFTRGARLESGDIPMAKHVWEMTEMLPNSLVRGILDAPGVHSLLAAQQQAEQTEIQSTQSGSRKVTATEVERIVRKSVDKHVDERLEQKIKVTFKSLVRERVDRLIQDQLPLAADSVLHGATEGYRDQFYGDCKMNEASLLEMVDEGRTQVQDTINDCIAEMNDTIQNQIGELESWSGELSTSIGEQLARLGYWSDKFARSSASDRYAKKSMSRCKSI</sequence>
<name>A0A9N8P6J3_9PEZI</name>
<protein>
    <submittedName>
        <fullName evidence="1">Uncharacterized protein</fullName>
    </submittedName>
</protein>
<keyword evidence="2" id="KW-1185">Reference proteome</keyword>
<dbReference type="AlphaFoldDB" id="A0A9N8P6J3"/>
<proteinExistence type="predicted"/>
<organism evidence="1 2">
    <name type="scientific">Aureobasidium vineae</name>
    <dbReference type="NCBI Taxonomy" id="2773715"/>
    <lineage>
        <taxon>Eukaryota</taxon>
        <taxon>Fungi</taxon>
        <taxon>Dikarya</taxon>
        <taxon>Ascomycota</taxon>
        <taxon>Pezizomycotina</taxon>
        <taxon>Dothideomycetes</taxon>
        <taxon>Dothideomycetidae</taxon>
        <taxon>Dothideales</taxon>
        <taxon>Saccotheciaceae</taxon>
        <taxon>Aureobasidium</taxon>
    </lineage>
</organism>
<accession>A0A9N8P6J3</accession>
<comment type="caution">
    <text evidence="1">The sequence shown here is derived from an EMBL/GenBank/DDBJ whole genome shotgun (WGS) entry which is preliminary data.</text>
</comment>
<gene>
    <name evidence="1" type="ORF">AWRI4619_LOCUS2249</name>
</gene>
<evidence type="ECO:0000313" key="1">
    <source>
        <dbReference type="EMBL" id="CAD0083682.1"/>
    </source>
</evidence>
<dbReference type="EMBL" id="CAIJEN010000002">
    <property type="protein sequence ID" value="CAD0083682.1"/>
    <property type="molecule type" value="Genomic_DNA"/>
</dbReference>
<reference evidence="1" key="1">
    <citation type="submission" date="2020-06" db="EMBL/GenBank/DDBJ databases">
        <authorList>
            <person name="Onetto C."/>
        </authorList>
    </citation>
    <scope>NUCLEOTIDE SEQUENCE</scope>
</reference>
<dbReference type="Proteomes" id="UP000716446">
    <property type="component" value="Unassembled WGS sequence"/>
</dbReference>
<evidence type="ECO:0000313" key="2">
    <source>
        <dbReference type="Proteomes" id="UP000716446"/>
    </source>
</evidence>